<organism evidence="7 8">
    <name type="scientific">Fulvitalea axinellae</name>
    <dbReference type="NCBI Taxonomy" id="1182444"/>
    <lineage>
        <taxon>Bacteria</taxon>
        <taxon>Pseudomonadati</taxon>
        <taxon>Bacteroidota</taxon>
        <taxon>Cytophagia</taxon>
        <taxon>Cytophagales</taxon>
        <taxon>Persicobacteraceae</taxon>
        <taxon>Fulvitalea</taxon>
    </lineage>
</organism>
<evidence type="ECO:0000313" key="8">
    <source>
        <dbReference type="Proteomes" id="UP001348817"/>
    </source>
</evidence>
<dbReference type="InterPro" id="IPR005225">
    <property type="entry name" value="Small_GTP-bd"/>
</dbReference>
<dbReference type="InterPro" id="IPR027417">
    <property type="entry name" value="P-loop_NTPase"/>
</dbReference>
<dbReference type="GO" id="GO:0003746">
    <property type="term" value="F:translation elongation factor activity"/>
    <property type="evidence" value="ECO:0007669"/>
    <property type="project" value="UniProtKB-KW"/>
</dbReference>
<dbReference type="PANTHER" id="PTHR43261:SF6">
    <property type="entry name" value="ELONGATION FACTOR G-LIKE PROTEIN"/>
    <property type="match status" value="1"/>
</dbReference>
<reference evidence="7 8" key="1">
    <citation type="submission" date="2021-12" db="EMBL/GenBank/DDBJ databases">
        <title>Genome sequencing of bacteria with rrn-lacking chromosome and rrn-plasmid.</title>
        <authorList>
            <person name="Anda M."/>
            <person name="Iwasaki W."/>
        </authorList>
    </citation>
    <scope>NUCLEOTIDE SEQUENCE [LARGE SCALE GENOMIC DNA]</scope>
    <source>
        <strain evidence="7 8">DSM 100852</strain>
    </source>
</reference>
<evidence type="ECO:0000256" key="2">
    <source>
        <dbReference type="ARBA" id="ARBA00017872"/>
    </source>
</evidence>
<dbReference type="SUPFAM" id="SSF52540">
    <property type="entry name" value="P-loop containing nucleoside triphosphate hydrolases"/>
    <property type="match status" value="1"/>
</dbReference>
<protein>
    <recommendedName>
        <fullName evidence="2">Elongation factor G</fullName>
    </recommendedName>
    <alternativeName>
        <fullName evidence="1">Tetracycline resistance protein TetQ</fullName>
    </alternativeName>
</protein>
<dbReference type="GO" id="GO:0032790">
    <property type="term" value="P:ribosome disassembly"/>
    <property type="evidence" value="ECO:0007669"/>
    <property type="project" value="TreeGrafter"/>
</dbReference>
<dbReference type="Proteomes" id="UP001348817">
    <property type="component" value="Chromosome"/>
</dbReference>
<dbReference type="Gene3D" id="3.30.70.240">
    <property type="match status" value="1"/>
</dbReference>
<dbReference type="RefSeq" id="WP_338391273.1">
    <property type="nucleotide sequence ID" value="NZ_AP025314.1"/>
</dbReference>
<dbReference type="InterPro" id="IPR005517">
    <property type="entry name" value="Transl_elong_EFG/EF2_IV"/>
</dbReference>
<dbReference type="InterPro" id="IPR020568">
    <property type="entry name" value="Ribosomal_Su5_D2-typ_SF"/>
</dbReference>
<dbReference type="InterPro" id="IPR000640">
    <property type="entry name" value="EFG_V-like"/>
</dbReference>
<dbReference type="CDD" id="cd03713">
    <property type="entry name" value="EFG_mtEFG_C"/>
    <property type="match status" value="1"/>
</dbReference>
<dbReference type="SMART" id="SM00889">
    <property type="entry name" value="EFG_IV"/>
    <property type="match status" value="1"/>
</dbReference>
<dbReference type="PROSITE" id="PS51722">
    <property type="entry name" value="G_TR_2"/>
    <property type="match status" value="1"/>
</dbReference>
<dbReference type="KEGG" id="fax:FUAX_21080"/>
<evidence type="ECO:0000256" key="1">
    <source>
        <dbReference type="ARBA" id="ARBA00013902"/>
    </source>
</evidence>
<dbReference type="FunFam" id="3.30.70.240:FF:000001">
    <property type="entry name" value="Elongation factor G"/>
    <property type="match status" value="1"/>
</dbReference>
<keyword evidence="7" id="KW-0648">Protein biosynthesis</keyword>
<gene>
    <name evidence="7" type="ORF">FUAX_21080</name>
</gene>
<evidence type="ECO:0000313" key="7">
    <source>
        <dbReference type="EMBL" id="BDD09676.1"/>
    </source>
</evidence>
<dbReference type="InterPro" id="IPR053905">
    <property type="entry name" value="EF-G-like_DII"/>
</dbReference>
<dbReference type="Gene3D" id="3.30.70.870">
    <property type="entry name" value="Elongation Factor G (Translational Gtpase), domain 3"/>
    <property type="match status" value="1"/>
</dbReference>
<dbReference type="InterPro" id="IPR000795">
    <property type="entry name" value="T_Tr_GTP-bd_dom"/>
</dbReference>
<dbReference type="EMBL" id="AP025314">
    <property type="protein sequence ID" value="BDD09676.1"/>
    <property type="molecule type" value="Genomic_DNA"/>
</dbReference>
<accession>A0AAU9CL16</accession>
<dbReference type="InterPro" id="IPR047872">
    <property type="entry name" value="EFG_IV"/>
</dbReference>
<feature type="domain" description="Tr-type G" evidence="6">
    <location>
        <begin position="7"/>
        <end position="280"/>
    </location>
</feature>
<dbReference type="SMART" id="SM00838">
    <property type="entry name" value="EFG_C"/>
    <property type="match status" value="1"/>
</dbReference>
<keyword evidence="4" id="KW-0342">GTP-binding</keyword>
<dbReference type="GO" id="GO:0003924">
    <property type="term" value="F:GTPase activity"/>
    <property type="evidence" value="ECO:0007669"/>
    <property type="project" value="InterPro"/>
</dbReference>
<dbReference type="AlphaFoldDB" id="A0AAU9CL16"/>
<dbReference type="InterPro" id="IPR009000">
    <property type="entry name" value="Transl_B-barrel_sf"/>
</dbReference>
<dbReference type="Gene3D" id="3.30.230.10">
    <property type="match status" value="1"/>
</dbReference>
<sequence>MKTFDQKHIKNIVLLGSSKSGKTTLAETMLYEAGMTDRRGSVEGHNTVSDYHEIERERGFSVYATSMHTEWRDYKINIFDTPGVDDFAGEVVSSVRVADTCLIMVNAKAGVEVGDQLVWEYINIFNKPTIFVINQLDHAQSDFSESWEDVRYSFGPNAVLMQYPVNEGEGFDSIIDLLKMVMYKFPEGGGKPQKLPIPEDEREKADRLHNVLVERAAENDEGLMGLYFEKGELNEDEMRLGLRIGMANHDVFPVFCVSAEKNMGSGRLMGFIDNVAPSATDLKPEPLSTGEYIPYNLEGDPVAFVYKTVNEPYLGRVSFLKVISGELHPNMDLYNPDTDTMERIHQLYVMDGNERVPVQKFQAGDIGAVVKLKKTRTNDTLCLKESPVKVAPMVFPEPKSLYHVFSEKKEENEKLGEMIREIAEEDPTVEVEFDQETRELIVGLQGEAHLSVLEWKLKRLYNVEASFKQPTVPYRETIDGGAEVTYRHKKQSGGAGQFGEVVLRVSAYTEGMEEPPKEAHVREKTETDLPWGGKFQFYNCVVGGAIDQRFMLSIRKGVMEVMEEGVLAKSKIRDVRVMVMDGKMHPVDSNDISFKIAGREAFREAFSKSSPHLMEPLLDLCVGVPLTQVGEVMTDLQSRRAMIMGMEQEGNRQLIEARVPQAEMYEYANTLKSLTQGLGDFTWKFAKYSSVPAGVVLA</sequence>
<dbReference type="Pfam" id="PF00009">
    <property type="entry name" value="GTP_EFTU"/>
    <property type="match status" value="1"/>
</dbReference>
<dbReference type="NCBIfam" id="NF009381">
    <property type="entry name" value="PRK12740.1-5"/>
    <property type="match status" value="1"/>
</dbReference>
<dbReference type="CDD" id="cd04088">
    <property type="entry name" value="EFG_mtEFG_II"/>
    <property type="match status" value="1"/>
</dbReference>
<dbReference type="NCBIfam" id="TIGR00231">
    <property type="entry name" value="small_GTP"/>
    <property type="match status" value="1"/>
</dbReference>
<evidence type="ECO:0000256" key="5">
    <source>
        <dbReference type="ARBA" id="ARBA00024731"/>
    </source>
</evidence>
<dbReference type="CDD" id="cd01434">
    <property type="entry name" value="EFG_mtEFG1_IV"/>
    <property type="match status" value="1"/>
</dbReference>
<dbReference type="InterPro" id="IPR014721">
    <property type="entry name" value="Ribsml_uS5_D2-typ_fold_subgr"/>
</dbReference>
<dbReference type="Gene3D" id="3.40.50.300">
    <property type="entry name" value="P-loop containing nucleotide triphosphate hydrolases"/>
    <property type="match status" value="1"/>
</dbReference>
<dbReference type="Pfam" id="PF22042">
    <property type="entry name" value="EF-G_D2"/>
    <property type="match status" value="1"/>
</dbReference>
<dbReference type="InterPro" id="IPR041095">
    <property type="entry name" value="EFG_II"/>
</dbReference>
<dbReference type="Pfam" id="PF14492">
    <property type="entry name" value="EFG_III"/>
    <property type="match status" value="1"/>
</dbReference>
<dbReference type="InterPro" id="IPR035649">
    <property type="entry name" value="EFG_V"/>
</dbReference>
<dbReference type="GO" id="GO:0005525">
    <property type="term" value="F:GTP binding"/>
    <property type="evidence" value="ECO:0007669"/>
    <property type="project" value="UniProtKB-KW"/>
</dbReference>
<dbReference type="Pfam" id="PF00679">
    <property type="entry name" value="EFG_C"/>
    <property type="match status" value="1"/>
</dbReference>
<dbReference type="SUPFAM" id="SSF50447">
    <property type="entry name" value="Translation proteins"/>
    <property type="match status" value="1"/>
</dbReference>
<dbReference type="SUPFAM" id="SSF54211">
    <property type="entry name" value="Ribosomal protein S5 domain 2-like"/>
    <property type="match status" value="1"/>
</dbReference>
<dbReference type="Gene3D" id="2.40.30.10">
    <property type="entry name" value="Translation factors"/>
    <property type="match status" value="1"/>
</dbReference>
<dbReference type="Pfam" id="PF03764">
    <property type="entry name" value="EFG_IV"/>
    <property type="match status" value="2"/>
</dbReference>
<name>A0AAU9CL16_9BACT</name>
<keyword evidence="8" id="KW-1185">Reference proteome</keyword>
<dbReference type="PANTHER" id="PTHR43261">
    <property type="entry name" value="TRANSLATION ELONGATION FACTOR G-RELATED"/>
    <property type="match status" value="1"/>
</dbReference>
<proteinExistence type="predicted"/>
<evidence type="ECO:0000256" key="4">
    <source>
        <dbReference type="ARBA" id="ARBA00023134"/>
    </source>
</evidence>
<keyword evidence="7" id="KW-0251">Elongation factor</keyword>
<dbReference type="CDD" id="cd04170">
    <property type="entry name" value="EF-G_bact"/>
    <property type="match status" value="1"/>
</dbReference>
<keyword evidence="3" id="KW-0547">Nucleotide-binding</keyword>
<evidence type="ECO:0000256" key="3">
    <source>
        <dbReference type="ARBA" id="ARBA00022741"/>
    </source>
</evidence>
<comment type="function">
    <text evidence="5">Catalyzes the GTP-dependent ribosomal translocation step during translation elongation. During this step, the ribosome changes from the pre-translocational (PRE) to the post-translocational (POST) state as the newly formed A-site-bound peptidyl-tRNA and P-site-bound deacylated tRNA move to the P and E sites, respectively. Catalyzes the coordinated movement of the two tRNA molecules, the mRNA and conformational changes in the ribosome.</text>
</comment>
<dbReference type="SUPFAM" id="SSF54980">
    <property type="entry name" value="EF-G C-terminal domain-like"/>
    <property type="match status" value="2"/>
</dbReference>
<dbReference type="InterPro" id="IPR035647">
    <property type="entry name" value="EFG_III/V"/>
</dbReference>
<evidence type="ECO:0000259" key="6">
    <source>
        <dbReference type="PROSITE" id="PS51722"/>
    </source>
</evidence>